<dbReference type="PANTHER" id="PTHR33406:SF6">
    <property type="entry name" value="MEMBRANE PROTEIN YDGH-RELATED"/>
    <property type="match status" value="1"/>
</dbReference>
<gene>
    <name evidence="9" type="ORF">B1B_12460</name>
</gene>
<feature type="transmembrane region" description="Helical" evidence="7">
    <location>
        <begin position="36"/>
        <end position="54"/>
    </location>
</feature>
<evidence type="ECO:0000256" key="2">
    <source>
        <dbReference type="ARBA" id="ARBA00010157"/>
    </source>
</evidence>
<evidence type="ECO:0000256" key="5">
    <source>
        <dbReference type="ARBA" id="ARBA00022989"/>
    </source>
</evidence>
<keyword evidence="4 7" id="KW-0812">Transmembrane</keyword>
<dbReference type="Gene3D" id="1.20.1640.10">
    <property type="entry name" value="Multidrug efflux transporter AcrB transmembrane domain"/>
    <property type="match status" value="1"/>
</dbReference>
<evidence type="ECO:0000259" key="8">
    <source>
        <dbReference type="Pfam" id="PF03176"/>
    </source>
</evidence>
<feature type="transmembrane region" description="Helical" evidence="7">
    <location>
        <begin position="66"/>
        <end position="86"/>
    </location>
</feature>
<evidence type="ECO:0000256" key="7">
    <source>
        <dbReference type="SAM" id="Phobius"/>
    </source>
</evidence>
<protein>
    <submittedName>
        <fullName evidence="9">MMPL family protein</fullName>
    </submittedName>
</protein>
<comment type="caution">
    <text evidence="9">The sequence shown here is derived from an EMBL/GenBank/DDBJ whole genome shotgun (WGS) entry which is preliminary data.</text>
</comment>
<dbReference type="AlphaFoldDB" id="T0ZR82"/>
<reference evidence="9" key="1">
    <citation type="submission" date="2013-08" db="EMBL/GenBank/DDBJ databases">
        <authorList>
            <person name="Mendez C."/>
            <person name="Richter M."/>
            <person name="Ferrer M."/>
            <person name="Sanchez J."/>
        </authorList>
    </citation>
    <scope>NUCLEOTIDE SEQUENCE</scope>
</reference>
<feature type="domain" description="Membrane transport protein MMPL" evidence="8">
    <location>
        <begin position="1"/>
        <end position="95"/>
    </location>
</feature>
<comment type="similarity">
    <text evidence="2">Belongs to the resistance-nodulation-cell division (RND) (TC 2.A.6) family. MmpL subfamily.</text>
</comment>
<reference evidence="9" key="2">
    <citation type="journal article" date="2014" name="ISME J.">
        <title>Microbial stratification in low pH oxic and suboxic macroscopic growths along an acid mine drainage.</title>
        <authorList>
            <person name="Mendez-Garcia C."/>
            <person name="Mesa V."/>
            <person name="Sprenger R.R."/>
            <person name="Richter M."/>
            <person name="Diez M.S."/>
            <person name="Solano J."/>
            <person name="Bargiela R."/>
            <person name="Golyshina O.V."/>
            <person name="Manteca A."/>
            <person name="Ramos J.L."/>
            <person name="Gallego J.R."/>
            <person name="Llorente I."/>
            <person name="Martins Dos Santos V.A."/>
            <person name="Jensen O.N."/>
            <person name="Pelaez A.I."/>
            <person name="Sanchez J."/>
            <person name="Ferrer M."/>
        </authorList>
    </citation>
    <scope>NUCLEOTIDE SEQUENCE</scope>
</reference>
<dbReference type="GO" id="GO:0005886">
    <property type="term" value="C:plasma membrane"/>
    <property type="evidence" value="ECO:0007669"/>
    <property type="project" value="UniProtKB-SubCell"/>
</dbReference>
<name>T0ZR82_9ZZZZ</name>
<evidence type="ECO:0000256" key="4">
    <source>
        <dbReference type="ARBA" id="ARBA00022692"/>
    </source>
</evidence>
<keyword evidence="3" id="KW-1003">Cell membrane</keyword>
<comment type="subcellular location">
    <subcellularLocation>
        <location evidence="1">Cell membrane</location>
        <topology evidence="1">Multi-pass membrane protein</topology>
    </subcellularLocation>
</comment>
<keyword evidence="6 7" id="KW-0472">Membrane</keyword>
<dbReference type="InterPro" id="IPR050545">
    <property type="entry name" value="Mycobact_MmpL"/>
</dbReference>
<organism evidence="9">
    <name type="scientific">mine drainage metagenome</name>
    <dbReference type="NCBI Taxonomy" id="410659"/>
    <lineage>
        <taxon>unclassified sequences</taxon>
        <taxon>metagenomes</taxon>
        <taxon>ecological metagenomes</taxon>
    </lineage>
</organism>
<accession>T0ZR82</accession>
<sequence>GLTTDYMVYIMSRYRRELKAGNENAAEVSSKWSGHAVFTSGLTVTLSYLVLWLSDIPIFSDSGFTNAIGVAVTIMLANTMLIALLAKYGRKIFWPIKFSLEGNIPLEKSMNKVAKFSVHNKKKLVAVMVVLALASLYLYESTATGLDVFGLLPSNQAIQLVQGVNNTFGGDVLDRNFVIIQFNSPIYTNESGNITFNAQEMDAIQAIETTILKQSGVASIQGPTYPFGYSVPYNLSNI</sequence>
<feature type="non-terminal residue" evidence="9">
    <location>
        <position position="1"/>
    </location>
</feature>
<evidence type="ECO:0000256" key="6">
    <source>
        <dbReference type="ARBA" id="ARBA00023136"/>
    </source>
</evidence>
<proteinExistence type="inferred from homology"/>
<evidence type="ECO:0000313" key="9">
    <source>
        <dbReference type="EMBL" id="EQD47143.1"/>
    </source>
</evidence>
<feature type="transmembrane region" description="Helical" evidence="7">
    <location>
        <begin position="124"/>
        <end position="139"/>
    </location>
</feature>
<dbReference type="Pfam" id="PF03176">
    <property type="entry name" value="MMPL"/>
    <property type="match status" value="1"/>
</dbReference>
<dbReference type="SUPFAM" id="SSF82866">
    <property type="entry name" value="Multidrug efflux transporter AcrB transmembrane domain"/>
    <property type="match status" value="1"/>
</dbReference>
<dbReference type="EMBL" id="AUZY01008161">
    <property type="protein sequence ID" value="EQD47143.1"/>
    <property type="molecule type" value="Genomic_DNA"/>
</dbReference>
<evidence type="ECO:0000256" key="3">
    <source>
        <dbReference type="ARBA" id="ARBA00022475"/>
    </source>
</evidence>
<dbReference type="PANTHER" id="PTHR33406">
    <property type="entry name" value="MEMBRANE PROTEIN MJ1562-RELATED"/>
    <property type="match status" value="1"/>
</dbReference>
<keyword evidence="5 7" id="KW-1133">Transmembrane helix</keyword>
<evidence type="ECO:0000256" key="1">
    <source>
        <dbReference type="ARBA" id="ARBA00004651"/>
    </source>
</evidence>
<feature type="non-terminal residue" evidence="9">
    <location>
        <position position="238"/>
    </location>
</feature>
<dbReference type="InterPro" id="IPR004869">
    <property type="entry name" value="MMPL_dom"/>
</dbReference>